<dbReference type="InterPro" id="IPR016193">
    <property type="entry name" value="Cytidine_deaminase-like"/>
</dbReference>
<dbReference type="Pfam" id="PF01808">
    <property type="entry name" value="AICARFT_IMPCHas"/>
    <property type="match status" value="1"/>
</dbReference>
<comment type="caution">
    <text evidence="10">The sequence shown here is derived from an EMBL/GenBank/DDBJ whole genome shotgun (WGS) entry which is preliminary data.</text>
</comment>
<comment type="pathway">
    <text evidence="2 8">Purine metabolism; IMP biosynthesis via de novo pathway; 5-formamido-1-(5-phospho-D-ribosyl)imidazole-4-carboxamide from 5-amino-1-(5-phospho-D-ribosyl)imidazole-4-carboxamide (10-formyl THF route): step 1/1.</text>
</comment>
<protein>
    <recommendedName>
        <fullName evidence="8">Bifunctional purine biosynthesis protein PurH</fullName>
    </recommendedName>
    <domain>
        <recommendedName>
            <fullName evidence="8">Phosphoribosylaminoimidazolecarboxamide formyltransferase</fullName>
            <ecNumber evidence="8">2.1.2.3</ecNumber>
        </recommendedName>
        <alternativeName>
            <fullName evidence="8">AICAR transformylase</fullName>
        </alternativeName>
    </domain>
    <domain>
        <recommendedName>
            <fullName evidence="8">IMP cyclohydrolase</fullName>
            <ecNumber evidence="8">3.5.4.10</ecNumber>
        </recommendedName>
        <alternativeName>
            <fullName evidence="8">ATIC</fullName>
        </alternativeName>
        <alternativeName>
            <fullName evidence="8">IMP synthase</fullName>
        </alternativeName>
        <alternativeName>
            <fullName evidence="8">Inosinicase</fullName>
        </alternativeName>
    </domain>
</protein>
<evidence type="ECO:0000256" key="2">
    <source>
        <dbReference type="ARBA" id="ARBA00004954"/>
    </source>
</evidence>
<dbReference type="InterPro" id="IPR011607">
    <property type="entry name" value="MGS-like_dom"/>
</dbReference>
<dbReference type="RefSeq" id="WP_144344299.1">
    <property type="nucleotide sequence ID" value="NZ_VMBP01000006.1"/>
</dbReference>
<evidence type="ECO:0000313" key="10">
    <source>
        <dbReference type="EMBL" id="TSJ60570.1"/>
    </source>
</evidence>
<dbReference type="InterPro" id="IPR024051">
    <property type="entry name" value="AICAR_Tfase_dup_dom_sf"/>
</dbReference>
<dbReference type="Proteomes" id="UP000315321">
    <property type="component" value="Unassembled WGS sequence"/>
</dbReference>
<dbReference type="SMART" id="SM00798">
    <property type="entry name" value="AICARFT_IMPCHas"/>
    <property type="match status" value="1"/>
</dbReference>
<keyword evidence="7 8" id="KW-0511">Multifunctional enzyme</keyword>
<comment type="domain">
    <text evidence="8">The IMP cyclohydrolase activity resides in the N-terminal region.</text>
</comment>
<evidence type="ECO:0000256" key="7">
    <source>
        <dbReference type="ARBA" id="ARBA00023268"/>
    </source>
</evidence>
<evidence type="ECO:0000256" key="4">
    <source>
        <dbReference type="ARBA" id="ARBA00022679"/>
    </source>
</evidence>
<dbReference type="SUPFAM" id="SSF53927">
    <property type="entry name" value="Cytidine deaminase-like"/>
    <property type="match status" value="1"/>
</dbReference>
<evidence type="ECO:0000256" key="1">
    <source>
        <dbReference type="ARBA" id="ARBA00004844"/>
    </source>
</evidence>
<comment type="pathway">
    <text evidence="1 8">Purine metabolism; IMP biosynthesis via de novo pathway; IMP from 5-formamido-1-(5-phospho-D-ribosyl)imidazole-4-carboxamide: step 1/1.</text>
</comment>
<comment type="catalytic activity">
    <reaction evidence="8">
        <text>(6R)-10-formyltetrahydrofolate + 5-amino-1-(5-phospho-beta-D-ribosyl)imidazole-4-carboxamide = 5-formamido-1-(5-phospho-D-ribosyl)imidazole-4-carboxamide + (6S)-5,6,7,8-tetrahydrofolate</text>
        <dbReference type="Rhea" id="RHEA:22192"/>
        <dbReference type="ChEBI" id="CHEBI:57453"/>
        <dbReference type="ChEBI" id="CHEBI:58467"/>
        <dbReference type="ChEBI" id="CHEBI:58475"/>
        <dbReference type="ChEBI" id="CHEBI:195366"/>
        <dbReference type="EC" id="2.1.2.3"/>
    </reaction>
</comment>
<dbReference type="InterPro" id="IPR036914">
    <property type="entry name" value="MGS-like_dom_sf"/>
</dbReference>
<dbReference type="GO" id="GO:0004643">
    <property type="term" value="F:phosphoribosylaminoimidazolecarboxamide formyltransferase activity"/>
    <property type="evidence" value="ECO:0007669"/>
    <property type="project" value="UniProtKB-EC"/>
</dbReference>
<evidence type="ECO:0000256" key="8">
    <source>
        <dbReference type="HAMAP-Rule" id="MF_00139"/>
    </source>
</evidence>
<dbReference type="PIRSF" id="PIRSF000414">
    <property type="entry name" value="AICARFT_IMPCHas"/>
    <property type="match status" value="1"/>
</dbReference>
<dbReference type="HAMAP" id="MF_00139">
    <property type="entry name" value="PurH"/>
    <property type="match status" value="1"/>
</dbReference>
<dbReference type="EC" id="2.1.2.3" evidence="8"/>
<keyword evidence="4 8" id="KW-0808">Transferase</keyword>
<dbReference type="Gene3D" id="3.40.140.20">
    <property type="match status" value="2"/>
</dbReference>
<organism evidence="10 11">
    <name type="scientific">Ancylobacter moscoviensis</name>
    <dbReference type="NCBI Taxonomy" id="2597768"/>
    <lineage>
        <taxon>Bacteria</taxon>
        <taxon>Pseudomonadati</taxon>
        <taxon>Pseudomonadota</taxon>
        <taxon>Alphaproteobacteria</taxon>
        <taxon>Hyphomicrobiales</taxon>
        <taxon>Xanthobacteraceae</taxon>
        <taxon>Ancylobacter</taxon>
    </lineage>
</organism>
<name>A0ABY3DMM2_9HYPH</name>
<dbReference type="EC" id="3.5.4.10" evidence="8"/>
<dbReference type="GO" id="GO:0003937">
    <property type="term" value="F:IMP cyclohydrolase activity"/>
    <property type="evidence" value="ECO:0007669"/>
    <property type="project" value="UniProtKB-EC"/>
</dbReference>
<proteinExistence type="inferred from homology"/>
<dbReference type="PROSITE" id="PS51855">
    <property type="entry name" value="MGS"/>
    <property type="match status" value="1"/>
</dbReference>
<dbReference type="CDD" id="cd01421">
    <property type="entry name" value="IMPCH"/>
    <property type="match status" value="1"/>
</dbReference>
<sequence length="543" mass="56383">MPADVRPIARALLSVSDKTGLVAFAQRLAAKGIELVSTGGTRKALAEAGLKVLDVADLTGFPEMMDGRVKTLHPAVHGGILAVRDDAAHRASMQEHGISPIDLVVVNLYPFEATVARGAGYDDCVENIDIGGPAMIRAAAKNHADVAVIVDSSSYETVLAEIEEKGGTTLVTRRKLAQLAYARTATYDGAIASWFAEVEAKEAAAKEAEAKAEEVAAPQSRVFGGRLAEALRYGENPHQQAAFYVGGAARPGVATARQLQGKALSYNNLNDTDAAFEAVAEFDPARAPAVVIVKHANPCGVAEGATLVEAYRKALACDPTSAFGGIVALNRTLDADAARAIVEIFTEVIVAPDATEEAAAIVGAKKNLRLLVTGALPDPRGPGLAVKSLAGGYLVQSRDNAVVDDMALKVVTKRAPTAKELADLAFAFRVVKHVKSNAIVYAKDLATVGIGAGQMSRVDSARIAAHKARDAAATAGLAEPLTKGSVVASDAFFPFSDGLITAIEAGATAVIQPGGSIRDNDVIAAADEAGIAMVFTGVRHFRH</sequence>
<evidence type="ECO:0000256" key="3">
    <source>
        <dbReference type="ARBA" id="ARBA00007667"/>
    </source>
</evidence>
<gene>
    <name evidence="8 10" type="primary">purH</name>
    <name evidence="10" type="ORF">FO470_17645</name>
</gene>
<keyword evidence="6 8" id="KW-0378">Hydrolase</keyword>
<evidence type="ECO:0000256" key="6">
    <source>
        <dbReference type="ARBA" id="ARBA00022801"/>
    </source>
</evidence>
<dbReference type="SUPFAM" id="SSF52335">
    <property type="entry name" value="Methylglyoxal synthase-like"/>
    <property type="match status" value="1"/>
</dbReference>
<dbReference type="NCBIfam" id="TIGR00355">
    <property type="entry name" value="purH"/>
    <property type="match status" value="1"/>
</dbReference>
<comment type="catalytic activity">
    <reaction evidence="8">
        <text>IMP + H2O = 5-formamido-1-(5-phospho-D-ribosyl)imidazole-4-carboxamide</text>
        <dbReference type="Rhea" id="RHEA:18445"/>
        <dbReference type="ChEBI" id="CHEBI:15377"/>
        <dbReference type="ChEBI" id="CHEBI:58053"/>
        <dbReference type="ChEBI" id="CHEBI:58467"/>
        <dbReference type="EC" id="3.5.4.10"/>
    </reaction>
</comment>
<evidence type="ECO:0000259" key="9">
    <source>
        <dbReference type="PROSITE" id="PS51855"/>
    </source>
</evidence>
<dbReference type="PANTHER" id="PTHR11692:SF0">
    <property type="entry name" value="BIFUNCTIONAL PURINE BIOSYNTHESIS PROTEIN ATIC"/>
    <property type="match status" value="1"/>
</dbReference>
<keyword evidence="11" id="KW-1185">Reference proteome</keyword>
<accession>A0ABY3DMM2</accession>
<dbReference type="Pfam" id="PF02142">
    <property type="entry name" value="MGS"/>
    <property type="match status" value="1"/>
</dbReference>
<dbReference type="Gene3D" id="3.40.50.1380">
    <property type="entry name" value="Methylglyoxal synthase-like domain"/>
    <property type="match status" value="1"/>
</dbReference>
<feature type="domain" description="MGS-like" evidence="9">
    <location>
        <begin position="1"/>
        <end position="150"/>
    </location>
</feature>
<dbReference type="InterPro" id="IPR002695">
    <property type="entry name" value="PurH-like"/>
</dbReference>
<dbReference type="EMBL" id="VMBP01000006">
    <property type="protein sequence ID" value="TSJ60570.1"/>
    <property type="molecule type" value="Genomic_DNA"/>
</dbReference>
<comment type="similarity">
    <text evidence="3 8">Belongs to the PurH family.</text>
</comment>
<keyword evidence="5 8" id="KW-0658">Purine biosynthesis</keyword>
<dbReference type="NCBIfam" id="NF002049">
    <property type="entry name" value="PRK00881.1"/>
    <property type="match status" value="1"/>
</dbReference>
<evidence type="ECO:0000256" key="5">
    <source>
        <dbReference type="ARBA" id="ARBA00022755"/>
    </source>
</evidence>
<evidence type="ECO:0000313" key="11">
    <source>
        <dbReference type="Proteomes" id="UP000315321"/>
    </source>
</evidence>
<dbReference type="PANTHER" id="PTHR11692">
    <property type="entry name" value="BIFUNCTIONAL PURINE BIOSYNTHESIS PROTEIN PURH"/>
    <property type="match status" value="1"/>
</dbReference>
<dbReference type="SMART" id="SM00851">
    <property type="entry name" value="MGS"/>
    <property type="match status" value="1"/>
</dbReference>
<reference evidence="10 11" key="1">
    <citation type="submission" date="2019-07" db="EMBL/GenBank/DDBJ databases">
        <authorList>
            <person name="Grouzdev D.S."/>
        </authorList>
    </citation>
    <scope>NUCLEOTIDE SEQUENCE [LARGE SCALE GENOMIC DNA]</scope>
    <source>
        <strain evidence="10 11">3C</strain>
    </source>
</reference>